<dbReference type="InterPro" id="IPR033877">
    <property type="entry name" value="Frm2/Hbn1"/>
</dbReference>
<dbReference type="OrthoDB" id="2138173at2759"/>
<accession>A0A166MA72</accession>
<dbReference type="Proteomes" id="UP000076532">
    <property type="component" value="Unassembled WGS sequence"/>
</dbReference>
<evidence type="ECO:0000313" key="2">
    <source>
        <dbReference type="EMBL" id="KZP23791.1"/>
    </source>
</evidence>
<dbReference type="SUPFAM" id="SSF55469">
    <property type="entry name" value="FMN-dependent nitroreductase-like"/>
    <property type="match status" value="1"/>
</dbReference>
<dbReference type="PANTHER" id="PTHR43035:SF1">
    <property type="entry name" value="FATTY ACID REPRESSION MUTANT PROTEIN 2-RELATED"/>
    <property type="match status" value="1"/>
</dbReference>
<dbReference type="InterPro" id="IPR029479">
    <property type="entry name" value="Nitroreductase"/>
</dbReference>
<dbReference type="Pfam" id="PF00881">
    <property type="entry name" value="Nitroreductase"/>
    <property type="match status" value="1"/>
</dbReference>
<dbReference type="EMBL" id="KV417530">
    <property type="protein sequence ID" value="KZP23791.1"/>
    <property type="molecule type" value="Genomic_DNA"/>
</dbReference>
<evidence type="ECO:0000313" key="3">
    <source>
        <dbReference type="Proteomes" id="UP000076532"/>
    </source>
</evidence>
<dbReference type="GO" id="GO:0016491">
    <property type="term" value="F:oxidoreductase activity"/>
    <property type="evidence" value="ECO:0007669"/>
    <property type="project" value="InterPro"/>
</dbReference>
<dbReference type="Gene3D" id="3.40.109.10">
    <property type="entry name" value="NADH Oxidase"/>
    <property type="match status" value="1"/>
</dbReference>
<dbReference type="STRING" id="436010.A0A166MA72"/>
<sequence length="158" mass="16656">MQSARVVLLTGAASQNLWAAVRTEFLATLGDNASAVEMHSAKFDGYAAGFGTVLFFEDQATLDKMAAAFPGVPDGFAAFSQNSTGMLQFAVWTALKAEGLGASLQHHGMAPSVAAAITQQLGISADWKNTAIMPFGVPTAEPGEKTFLPIEERVLDFE</sequence>
<dbReference type="InterPro" id="IPR000415">
    <property type="entry name" value="Nitroreductase-like"/>
</dbReference>
<proteinExistence type="predicted"/>
<gene>
    <name evidence="2" type="ORF">FIBSPDRAFT_857925</name>
</gene>
<dbReference type="AlphaFoldDB" id="A0A166MA72"/>
<organism evidence="2 3">
    <name type="scientific">Athelia psychrophila</name>
    <dbReference type="NCBI Taxonomy" id="1759441"/>
    <lineage>
        <taxon>Eukaryota</taxon>
        <taxon>Fungi</taxon>
        <taxon>Dikarya</taxon>
        <taxon>Basidiomycota</taxon>
        <taxon>Agaricomycotina</taxon>
        <taxon>Agaricomycetes</taxon>
        <taxon>Agaricomycetidae</taxon>
        <taxon>Atheliales</taxon>
        <taxon>Atheliaceae</taxon>
        <taxon>Athelia</taxon>
    </lineage>
</organism>
<evidence type="ECO:0000259" key="1">
    <source>
        <dbReference type="Pfam" id="PF00881"/>
    </source>
</evidence>
<keyword evidence="3" id="KW-1185">Reference proteome</keyword>
<dbReference type="GO" id="GO:0034599">
    <property type="term" value="P:cellular response to oxidative stress"/>
    <property type="evidence" value="ECO:0007669"/>
    <property type="project" value="InterPro"/>
</dbReference>
<dbReference type="PANTHER" id="PTHR43035">
    <property type="entry name" value="FATTY ACID REPRESSION MUTANT PROTEIN 2-RELATED"/>
    <property type="match status" value="1"/>
</dbReference>
<name>A0A166MA72_9AGAM</name>
<feature type="domain" description="Nitroreductase" evidence="1">
    <location>
        <begin position="1"/>
        <end position="136"/>
    </location>
</feature>
<protein>
    <recommendedName>
        <fullName evidence="1">Nitroreductase domain-containing protein</fullName>
    </recommendedName>
</protein>
<reference evidence="2 3" key="1">
    <citation type="journal article" date="2016" name="Mol. Biol. Evol.">
        <title>Comparative Genomics of Early-Diverging Mushroom-Forming Fungi Provides Insights into the Origins of Lignocellulose Decay Capabilities.</title>
        <authorList>
            <person name="Nagy L.G."/>
            <person name="Riley R."/>
            <person name="Tritt A."/>
            <person name="Adam C."/>
            <person name="Daum C."/>
            <person name="Floudas D."/>
            <person name="Sun H."/>
            <person name="Yadav J.S."/>
            <person name="Pangilinan J."/>
            <person name="Larsson K.H."/>
            <person name="Matsuura K."/>
            <person name="Barry K."/>
            <person name="Labutti K."/>
            <person name="Kuo R."/>
            <person name="Ohm R.A."/>
            <person name="Bhattacharya S.S."/>
            <person name="Shirouzu T."/>
            <person name="Yoshinaga Y."/>
            <person name="Martin F.M."/>
            <person name="Grigoriev I.V."/>
            <person name="Hibbett D.S."/>
        </authorList>
    </citation>
    <scope>NUCLEOTIDE SEQUENCE [LARGE SCALE GENOMIC DNA]</scope>
    <source>
        <strain evidence="2 3">CBS 109695</strain>
    </source>
</reference>